<accession>A0A0P9EL72</accession>
<dbReference type="GeneID" id="28978537"/>
<dbReference type="OMA" id="YNMAEEM"/>
<dbReference type="AlphaFoldDB" id="A0A0P9EL72"/>
<dbReference type="InterPro" id="IPR001487">
    <property type="entry name" value="Bromodomain"/>
</dbReference>
<proteinExistence type="predicted"/>
<dbReference type="OrthoDB" id="1742084at2759"/>
<organism evidence="5 6">
    <name type="scientific">Rhodotorula graminis (strain WP1)</name>
    <dbReference type="NCBI Taxonomy" id="578459"/>
    <lineage>
        <taxon>Eukaryota</taxon>
        <taxon>Fungi</taxon>
        <taxon>Dikarya</taxon>
        <taxon>Basidiomycota</taxon>
        <taxon>Pucciniomycotina</taxon>
        <taxon>Microbotryomycetes</taxon>
        <taxon>Sporidiobolales</taxon>
        <taxon>Sporidiobolaceae</taxon>
        <taxon>Rhodotorula</taxon>
    </lineage>
</organism>
<evidence type="ECO:0000259" key="4">
    <source>
        <dbReference type="PROSITE" id="PS50014"/>
    </source>
</evidence>
<dbReference type="STRING" id="578459.A0A0P9EL72"/>
<evidence type="ECO:0000313" key="5">
    <source>
        <dbReference type="EMBL" id="KPV72464.1"/>
    </source>
</evidence>
<protein>
    <recommendedName>
        <fullName evidence="4">Bromo domain-containing protein</fullName>
    </recommendedName>
</protein>
<dbReference type="InterPro" id="IPR036427">
    <property type="entry name" value="Bromodomain-like_sf"/>
</dbReference>
<dbReference type="RefSeq" id="XP_018268513.1">
    <property type="nucleotide sequence ID" value="XM_018418089.1"/>
</dbReference>
<keyword evidence="1 2" id="KW-0103">Bromodomain</keyword>
<sequence>MAVTAHATDLPVQQPLTQHPVVSEPPLEVALLLAQAVAQLGTDSWDAVTDLLEHSKEWPESAGKMTSQGYATTFETMMRQRGLDASTCSRPLARPARKLVHALYASLLNNLRSSILKTFDEEAENKQQIAALCAAHLSPSPPPSLAPKDDKRPQTPSTRKSARKTALPDVEEDADAEQQTAVQAGSAGPDVDMAVAAPLDDGPADPTAESSGTAVGADEANEPDEDGQSSTPSRRGGGRRKAGGRGTGRRKGRGGRAATVEGTETPASEQDGGEDTDAGAVKEEEDEDEAAPGATDEGEEGAAGEAGDGDEEEAEDASRPRRGGRKARAPAPAAKKGGRKRKPSEAPGTSPAPSETAEGGRKRKRVKTTEEPFEESEKDSKLAIQRRKAGFNRIIEQLQAEKYSHYFESRVTRSIAPLYNVAVRRPTCLRDVTKAIKSGAISTSTELMRDVALLCANATQFNGDEGEDSVGHCAKLMWDRFERLMDESLSAEMSME</sequence>
<reference evidence="5 6" key="1">
    <citation type="journal article" date="2015" name="Front. Microbiol.">
        <title>Genome sequence of the plant growth promoting endophytic yeast Rhodotorula graminis WP1.</title>
        <authorList>
            <person name="Firrincieli A."/>
            <person name="Otillar R."/>
            <person name="Salamov A."/>
            <person name="Schmutz J."/>
            <person name="Khan Z."/>
            <person name="Redman R.S."/>
            <person name="Fleck N.D."/>
            <person name="Lindquist E."/>
            <person name="Grigoriev I.V."/>
            <person name="Doty S.L."/>
        </authorList>
    </citation>
    <scope>NUCLEOTIDE SEQUENCE [LARGE SCALE GENOMIC DNA]</scope>
    <source>
        <strain evidence="5 6">WP1</strain>
    </source>
</reference>
<keyword evidence="6" id="KW-1185">Reference proteome</keyword>
<dbReference type="EMBL" id="KQ474087">
    <property type="protein sequence ID" value="KPV72464.1"/>
    <property type="molecule type" value="Genomic_DNA"/>
</dbReference>
<dbReference type="Proteomes" id="UP000053890">
    <property type="component" value="Unassembled WGS sequence"/>
</dbReference>
<feature type="region of interest" description="Disordered" evidence="3">
    <location>
        <begin position="136"/>
        <end position="382"/>
    </location>
</feature>
<dbReference type="CDD" id="cd04369">
    <property type="entry name" value="Bromodomain"/>
    <property type="match status" value="1"/>
</dbReference>
<evidence type="ECO:0000256" key="2">
    <source>
        <dbReference type="PROSITE-ProRule" id="PRU00035"/>
    </source>
</evidence>
<dbReference type="GO" id="GO:0006325">
    <property type="term" value="P:chromatin organization"/>
    <property type="evidence" value="ECO:0007669"/>
    <property type="project" value="UniProtKB-ARBA"/>
</dbReference>
<evidence type="ECO:0000313" key="6">
    <source>
        <dbReference type="Proteomes" id="UP000053890"/>
    </source>
</evidence>
<feature type="compositionally biased region" description="Basic residues" evidence="3">
    <location>
        <begin position="236"/>
        <end position="254"/>
    </location>
</feature>
<dbReference type="SUPFAM" id="SSF47370">
    <property type="entry name" value="Bromodomain"/>
    <property type="match status" value="1"/>
</dbReference>
<dbReference type="PROSITE" id="PS50014">
    <property type="entry name" value="BROMODOMAIN_2"/>
    <property type="match status" value="1"/>
</dbReference>
<feature type="compositionally biased region" description="Acidic residues" evidence="3">
    <location>
        <begin position="271"/>
        <end position="315"/>
    </location>
</feature>
<evidence type="ECO:0000256" key="3">
    <source>
        <dbReference type="SAM" id="MobiDB-lite"/>
    </source>
</evidence>
<name>A0A0P9EL72_RHOGW</name>
<dbReference type="GO" id="GO:0035267">
    <property type="term" value="C:NuA4 histone acetyltransferase complex"/>
    <property type="evidence" value="ECO:0007669"/>
    <property type="project" value="TreeGrafter"/>
</dbReference>
<dbReference type="PANTHER" id="PTHR15398">
    <property type="entry name" value="BROMODOMAIN-CONTAINING PROTEIN 8"/>
    <property type="match status" value="1"/>
</dbReference>
<feature type="domain" description="Bromo" evidence="4">
    <location>
        <begin position="399"/>
        <end position="469"/>
    </location>
</feature>
<dbReference type="Gene3D" id="1.20.920.10">
    <property type="entry name" value="Bromodomain-like"/>
    <property type="match status" value="1"/>
</dbReference>
<gene>
    <name evidence="5" type="ORF">RHOBADRAFT_55926</name>
</gene>
<evidence type="ECO:0000256" key="1">
    <source>
        <dbReference type="ARBA" id="ARBA00023117"/>
    </source>
</evidence>
<dbReference type="PANTHER" id="PTHR15398:SF4">
    <property type="entry name" value="BROMODOMAIN-CONTAINING PROTEIN 8 ISOFORM X1"/>
    <property type="match status" value="1"/>
</dbReference>
<dbReference type="Pfam" id="PF00439">
    <property type="entry name" value="Bromodomain"/>
    <property type="match status" value="1"/>
</dbReference>
<dbReference type="SMART" id="SM00297">
    <property type="entry name" value="BROMO"/>
    <property type="match status" value="1"/>
</dbReference>